<evidence type="ECO:0000313" key="1">
    <source>
        <dbReference type="EMBL" id="KAG2986576.1"/>
    </source>
</evidence>
<proteinExistence type="predicted"/>
<reference evidence="1" key="1">
    <citation type="submission" date="2018-10" db="EMBL/GenBank/DDBJ databases">
        <title>Effector identification in a new, highly contiguous assembly of the strawberry crown rot pathogen Phytophthora cactorum.</title>
        <authorList>
            <person name="Armitage A.D."/>
            <person name="Nellist C.F."/>
            <person name="Bates H."/>
            <person name="Vickerstaff R.J."/>
            <person name="Harrison R.J."/>
        </authorList>
    </citation>
    <scope>NUCLEOTIDE SEQUENCE</scope>
    <source>
        <strain evidence="1">P415</strain>
    </source>
</reference>
<name>A0A8T1G1P7_9STRA</name>
<organism evidence="1 2">
    <name type="scientific">Phytophthora cactorum</name>
    <dbReference type="NCBI Taxonomy" id="29920"/>
    <lineage>
        <taxon>Eukaryota</taxon>
        <taxon>Sar</taxon>
        <taxon>Stramenopiles</taxon>
        <taxon>Oomycota</taxon>
        <taxon>Peronosporomycetes</taxon>
        <taxon>Peronosporales</taxon>
        <taxon>Peronosporaceae</taxon>
        <taxon>Phytophthora</taxon>
    </lineage>
</organism>
<comment type="caution">
    <text evidence="1">The sequence shown here is derived from an EMBL/GenBank/DDBJ whole genome shotgun (WGS) entry which is preliminary data.</text>
</comment>
<evidence type="ECO:0000313" key="2">
    <source>
        <dbReference type="Proteomes" id="UP000697107"/>
    </source>
</evidence>
<sequence>MDAMSGEQTNVDPVSQLHLPDLSDDDVTPTFVTLCGEGCFNEEQKWDGGEEGSKERSSASFINLLRYFEKASMLRLSRSILARSSAVRLKALHSPVIILDGCILAVQDIQHQRHQIRRTPSLEVGETSTFLTASRYVFRQ</sequence>
<dbReference type="AlphaFoldDB" id="A0A8T1G1P7"/>
<gene>
    <name evidence="1" type="ORF">PC118_g7739</name>
</gene>
<dbReference type="EMBL" id="RCML01000189">
    <property type="protein sequence ID" value="KAG2986576.1"/>
    <property type="molecule type" value="Genomic_DNA"/>
</dbReference>
<protein>
    <submittedName>
        <fullName evidence="1">Uncharacterized protein</fullName>
    </submittedName>
</protein>
<accession>A0A8T1G1P7</accession>
<dbReference type="Proteomes" id="UP000697107">
    <property type="component" value="Unassembled WGS sequence"/>
</dbReference>